<feature type="domain" description="Beta-lactamase-related" evidence="1">
    <location>
        <begin position="45"/>
        <end position="154"/>
    </location>
</feature>
<dbReference type="PANTHER" id="PTHR46825">
    <property type="entry name" value="D-ALANYL-D-ALANINE-CARBOXYPEPTIDASE/ENDOPEPTIDASE AMPH"/>
    <property type="match status" value="1"/>
</dbReference>
<evidence type="ECO:0000259" key="1">
    <source>
        <dbReference type="Pfam" id="PF00144"/>
    </source>
</evidence>
<sequence length="158" mass="17530">MSCSYVRRWLVITFSLLVVVPSLVRSEEVAAPTRVDYSQAIDRLRAVVDDELGQGILGGVAIALVDDQRLVFADGFGFADKRRRIPATAKSVYRAGSISKLFTAVAAMQLVERGELDIDRPVGCYIPNFRLVVPFADCDPITLRHFMCHRSGMVRESP</sequence>
<gene>
    <name evidence="2" type="ORF">LCGC14_2109060</name>
</gene>
<dbReference type="Pfam" id="PF00144">
    <property type="entry name" value="Beta-lactamase"/>
    <property type="match status" value="1"/>
</dbReference>
<dbReference type="InterPro" id="IPR012338">
    <property type="entry name" value="Beta-lactam/transpept-like"/>
</dbReference>
<accession>A0A0F9GKT5</accession>
<dbReference type="SUPFAM" id="SSF56601">
    <property type="entry name" value="beta-lactamase/transpeptidase-like"/>
    <property type="match status" value="1"/>
</dbReference>
<dbReference type="PANTHER" id="PTHR46825:SF9">
    <property type="entry name" value="BETA-LACTAMASE-RELATED DOMAIN-CONTAINING PROTEIN"/>
    <property type="match status" value="1"/>
</dbReference>
<evidence type="ECO:0000313" key="2">
    <source>
        <dbReference type="EMBL" id="KKL70025.1"/>
    </source>
</evidence>
<dbReference type="EMBL" id="LAZR01026017">
    <property type="protein sequence ID" value="KKL70025.1"/>
    <property type="molecule type" value="Genomic_DNA"/>
</dbReference>
<name>A0A0F9GKT5_9ZZZZ</name>
<dbReference type="Gene3D" id="3.40.710.10">
    <property type="entry name" value="DD-peptidase/beta-lactamase superfamily"/>
    <property type="match status" value="1"/>
</dbReference>
<dbReference type="InterPro" id="IPR001466">
    <property type="entry name" value="Beta-lactam-related"/>
</dbReference>
<feature type="non-terminal residue" evidence="2">
    <location>
        <position position="158"/>
    </location>
</feature>
<dbReference type="AlphaFoldDB" id="A0A0F9GKT5"/>
<dbReference type="InterPro" id="IPR050491">
    <property type="entry name" value="AmpC-like"/>
</dbReference>
<organism evidence="2">
    <name type="scientific">marine sediment metagenome</name>
    <dbReference type="NCBI Taxonomy" id="412755"/>
    <lineage>
        <taxon>unclassified sequences</taxon>
        <taxon>metagenomes</taxon>
        <taxon>ecological metagenomes</taxon>
    </lineage>
</organism>
<comment type="caution">
    <text evidence="2">The sequence shown here is derived from an EMBL/GenBank/DDBJ whole genome shotgun (WGS) entry which is preliminary data.</text>
</comment>
<reference evidence="2" key="1">
    <citation type="journal article" date="2015" name="Nature">
        <title>Complex archaea that bridge the gap between prokaryotes and eukaryotes.</title>
        <authorList>
            <person name="Spang A."/>
            <person name="Saw J.H."/>
            <person name="Jorgensen S.L."/>
            <person name="Zaremba-Niedzwiedzka K."/>
            <person name="Martijn J."/>
            <person name="Lind A.E."/>
            <person name="van Eijk R."/>
            <person name="Schleper C."/>
            <person name="Guy L."/>
            <person name="Ettema T.J."/>
        </authorList>
    </citation>
    <scope>NUCLEOTIDE SEQUENCE</scope>
</reference>
<proteinExistence type="predicted"/>
<protein>
    <recommendedName>
        <fullName evidence="1">Beta-lactamase-related domain-containing protein</fullName>
    </recommendedName>
</protein>